<name>A0ABS7VLY0_9HYPH</name>
<keyword evidence="2" id="KW-1185">Reference proteome</keyword>
<evidence type="ECO:0000313" key="1">
    <source>
        <dbReference type="EMBL" id="MBZ6076536.1"/>
    </source>
</evidence>
<gene>
    <name evidence="1" type="ORF">K9B37_09615</name>
</gene>
<protein>
    <submittedName>
        <fullName evidence="1">Uncharacterized protein</fullName>
    </submittedName>
</protein>
<accession>A0ABS7VLY0</accession>
<organism evidence="1 2">
    <name type="scientific">Microvirga puerhi</name>
    <dbReference type="NCBI Taxonomy" id="2876078"/>
    <lineage>
        <taxon>Bacteria</taxon>
        <taxon>Pseudomonadati</taxon>
        <taxon>Pseudomonadota</taxon>
        <taxon>Alphaproteobacteria</taxon>
        <taxon>Hyphomicrobiales</taxon>
        <taxon>Methylobacteriaceae</taxon>
        <taxon>Microvirga</taxon>
    </lineage>
</organism>
<evidence type="ECO:0000313" key="2">
    <source>
        <dbReference type="Proteomes" id="UP000704176"/>
    </source>
</evidence>
<sequence>MNDAVAVRITERAVTAHGTNASHKLEAVNKAPAVTGRFSIGSMANP</sequence>
<dbReference type="RefSeq" id="WP_224312866.1">
    <property type="nucleotide sequence ID" value="NZ_JAIRBM010000006.1"/>
</dbReference>
<proteinExistence type="predicted"/>
<dbReference type="Proteomes" id="UP000704176">
    <property type="component" value="Unassembled WGS sequence"/>
</dbReference>
<reference evidence="1 2" key="1">
    <citation type="submission" date="2021-09" db="EMBL/GenBank/DDBJ databases">
        <title>The complete genome sequence of a new microorganism.</title>
        <authorList>
            <person name="Zi Z."/>
        </authorList>
    </citation>
    <scope>NUCLEOTIDE SEQUENCE [LARGE SCALE GENOMIC DNA]</scope>
    <source>
        <strain evidence="1 2">WGZ8</strain>
    </source>
</reference>
<dbReference type="EMBL" id="JAIRBM010000006">
    <property type="protein sequence ID" value="MBZ6076536.1"/>
    <property type="molecule type" value="Genomic_DNA"/>
</dbReference>
<comment type="caution">
    <text evidence="1">The sequence shown here is derived from an EMBL/GenBank/DDBJ whole genome shotgun (WGS) entry which is preliminary data.</text>
</comment>